<sequence length="290" mass="34384">MKTALRDILKATIKERIPFSYVESMAVRELESKFRYWCEEEISRFHPHQNYFEISYRVSLYCYPRIDMPHDLLFSFMKWLAVIFFIDDKVVEDRKNYFTQGYSSFIHNTIAEDELVAFYIDQARSFMHNAYATDAPHVVRVMQHWMSISVIEDVITSTDFENKHLMNYIRMGTIGMYMLFEVNKTLLLKEGKSARTADLEVYRLGAYAVALINDLYSYKKELNEDGTEIKGNAYIRQFPNTDFDIIFNKALEEIIIVFDKYKTLITPYNQYITESVLGQLIAHDYLDRYS</sequence>
<name>A0ABT3IUQ7_9BACT</name>
<evidence type="ECO:0008006" key="3">
    <source>
        <dbReference type="Google" id="ProtNLM"/>
    </source>
</evidence>
<reference evidence="1 2" key="1">
    <citation type="submission" date="2022-10" db="EMBL/GenBank/DDBJ databases">
        <title>Chitinophaga nivalis PC15 sp. nov., isolated from Pyeongchang county, South Korea.</title>
        <authorList>
            <person name="Trinh H.N."/>
        </authorList>
    </citation>
    <scope>NUCLEOTIDE SEQUENCE [LARGE SCALE GENOMIC DNA]</scope>
    <source>
        <strain evidence="1 2">PC14</strain>
    </source>
</reference>
<dbReference type="SUPFAM" id="SSF48576">
    <property type="entry name" value="Terpenoid synthases"/>
    <property type="match status" value="1"/>
</dbReference>
<dbReference type="Gene3D" id="1.10.600.10">
    <property type="entry name" value="Farnesyl Diphosphate Synthase"/>
    <property type="match status" value="1"/>
</dbReference>
<proteinExistence type="predicted"/>
<comment type="caution">
    <text evidence="1">The sequence shown here is derived from an EMBL/GenBank/DDBJ whole genome shotgun (WGS) entry which is preliminary data.</text>
</comment>
<dbReference type="InterPro" id="IPR008949">
    <property type="entry name" value="Isoprenoid_synthase_dom_sf"/>
</dbReference>
<evidence type="ECO:0000313" key="2">
    <source>
        <dbReference type="Proteomes" id="UP001207742"/>
    </source>
</evidence>
<dbReference type="RefSeq" id="WP_264734531.1">
    <property type="nucleotide sequence ID" value="NZ_JAPDNR010000001.1"/>
</dbReference>
<gene>
    <name evidence="1" type="ORF">OL497_27785</name>
</gene>
<accession>A0ABT3IUQ7</accession>
<dbReference type="Proteomes" id="UP001207742">
    <property type="component" value="Unassembled WGS sequence"/>
</dbReference>
<protein>
    <recommendedName>
        <fullName evidence="3">Terpene synthase</fullName>
    </recommendedName>
</protein>
<organism evidence="1 2">
    <name type="scientific">Chitinophaga nivalis</name>
    <dbReference type="NCBI Taxonomy" id="2991709"/>
    <lineage>
        <taxon>Bacteria</taxon>
        <taxon>Pseudomonadati</taxon>
        <taxon>Bacteroidota</taxon>
        <taxon>Chitinophagia</taxon>
        <taxon>Chitinophagales</taxon>
        <taxon>Chitinophagaceae</taxon>
        <taxon>Chitinophaga</taxon>
    </lineage>
</organism>
<keyword evidence="2" id="KW-1185">Reference proteome</keyword>
<evidence type="ECO:0000313" key="1">
    <source>
        <dbReference type="EMBL" id="MCW3487726.1"/>
    </source>
</evidence>
<dbReference type="EMBL" id="JAPDNS010000002">
    <property type="protein sequence ID" value="MCW3487726.1"/>
    <property type="molecule type" value="Genomic_DNA"/>
</dbReference>